<dbReference type="EMBL" id="CP036282">
    <property type="protein sequence ID" value="QDL53661.1"/>
    <property type="molecule type" value="Genomic_DNA"/>
</dbReference>
<evidence type="ECO:0000259" key="1">
    <source>
        <dbReference type="Pfam" id="PF01936"/>
    </source>
</evidence>
<dbReference type="AlphaFoldDB" id="A0A515ELY7"/>
<dbReference type="PANTHER" id="PTHR35811:SF1">
    <property type="entry name" value="HTH OST-TYPE DOMAIN-CONTAINING PROTEIN"/>
    <property type="match status" value="1"/>
</dbReference>
<dbReference type="PANTHER" id="PTHR35811">
    <property type="entry name" value="SLR1870 PROTEIN"/>
    <property type="match status" value="1"/>
</dbReference>
<dbReference type="GO" id="GO:0004540">
    <property type="term" value="F:RNA nuclease activity"/>
    <property type="evidence" value="ECO:0007669"/>
    <property type="project" value="InterPro"/>
</dbReference>
<proteinExistence type="predicted"/>
<reference evidence="3" key="1">
    <citation type="submission" date="2019-02" db="EMBL/GenBank/DDBJ databases">
        <title>Complete genome sequence of Rhodoferax sp. Gr-4.</title>
        <authorList>
            <person name="Jin L."/>
        </authorList>
    </citation>
    <scope>NUCLEOTIDE SEQUENCE [LARGE SCALE GENOMIC DNA]</scope>
    <source>
        <strain evidence="3">Gr-4</strain>
    </source>
</reference>
<dbReference type="CDD" id="cd11297">
    <property type="entry name" value="PIN_LabA-like_N_1"/>
    <property type="match status" value="1"/>
</dbReference>
<dbReference type="Pfam" id="PF01936">
    <property type="entry name" value="NYN"/>
    <property type="match status" value="1"/>
</dbReference>
<dbReference type="Proteomes" id="UP000317365">
    <property type="component" value="Chromosome"/>
</dbReference>
<organism evidence="2 3">
    <name type="scientific">Rhodoferax aquaticus</name>
    <dbReference type="NCBI Taxonomy" id="2527691"/>
    <lineage>
        <taxon>Bacteria</taxon>
        <taxon>Pseudomonadati</taxon>
        <taxon>Pseudomonadota</taxon>
        <taxon>Betaproteobacteria</taxon>
        <taxon>Burkholderiales</taxon>
        <taxon>Comamonadaceae</taxon>
        <taxon>Rhodoferax</taxon>
    </lineage>
</organism>
<dbReference type="Gene3D" id="3.40.50.1010">
    <property type="entry name" value="5'-nuclease"/>
    <property type="match status" value="1"/>
</dbReference>
<protein>
    <submittedName>
        <fullName evidence="2">NYN domain-containing protein</fullName>
    </submittedName>
</protein>
<evidence type="ECO:0000313" key="2">
    <source>
        <dbReference type="EMBL" id="QDL53661.1"/>
    </source>
</evidence>
<evidence type="ECO:0000313" key="3">
    <source>
        <dbReference type="Proteomes" id="UP000317365"/>
    </source>
</evidence>
<name>A0A515ELY7_9BURK</name>
<dbReference type="InterPro" id="IPR021139">
    <property type="entry name" value="NYN"/>
</dbReference>
<reference evidence="3" key="2">
    <citation type="journal article" date="2020" name="Int. J. Syst. Evol. Microbiol.">
        <title>Genomic insights into a novel species Rhodoferax aquaticus sp. nov., isolated from freshwater.</title>
        <authorList>
            <person name="Li T."/>
            <person name="Zhuo Y."/>
            <person name="Jin C.Z."/>
            <person name="Wu X."/>
            <person name="Ko S.R."/>
            <person name="Jin F.J."/>
            <person name="Ahn C.Y."/>
            <person name="Oh H.M."/>
            <person name="Lee H.G."/>
            <person name="Jin L."/>
        </authorList>
    </citation>
    <scope>NUCLEOTIDE SEQUENCE [LARGE SCALE GENOMIC DNA]</scope>
    <source>
        <strain evidence="3">Gr-4</strain>
    </source>
</reference>
<keyword evidence="3" id="KW-1185">Reference proteome</keyword>
<gene>
    <name evidence="2" type="ORF">EXZ61_05425</name>
</gene>
<feature type="domain" description="NYN" evidence="1">
    <location>
        <begin position="2"/>
        <end position="134"/>
    </location>
</feature>
<dbReference type="KEGG" id="rhg:EXZ61_05425"/>
<accession>A0A515ELY7</accession>
<sequence length="269" mass="29016">MIAFLIDADNFSSPAWIDEAFQTLERTEGSISIRRAYGSAENLKGLADTLRIWAVRPFVNLPLPKNTTDISLAVDAMELACMAPRPKLVVVGSGDLDFVPLVVRLRERGIKVVCVTERSKMAQDAVPAYDQVIYVGGDQVDRPKAVEPKPMATAPVRAVTKKAATKSPVVKTASPKPAAAKKAVAKKVPAKKTTGAASDAVTVPRILAAVPNLKAGQWQPLGDVAKVLHDEKLLAKSATSTKLFKKFPHHFELMPAGKPNQVRFILPPQ</sequence>